<evidence type="ECO:0000256" key="4">
    <source>
        <dbReference type="ARBA" id="ARBA00012168"/>
    </source>
</evidence>
<dbReference type="InterPro" id="IPR020855">
    <property type="entry name" value="Ureohydrolase_Mn_BS"/>
</dbReference>
<dbReference type="Pfam" id="PF00491">
    <property type="entry name" value="Arginase"/>
    <property type="match status" value="1"/>
</dbReference>
<dbReference type="GO" id="GO:0005829">
    <property type="term" value="C:cytosol"/>
    <property type="evidence" value="ECO:0007669"/>
    <property type="project" value="TreeGrafter"/>
</dbReference>
<dbReference type="PANTHER" id="PTHR43782">
    <property type="entry name" value="ARGINASE"/>
    <property type="match status" value="1"/>
</dbReference>
<comment type="pathway">
    <text evidence="2">Nitrogen metabolism; urea cycle; L-ornithine and urea from L-arginine: step 1/1.</text>
</comment>
<dbReference type="PANTHER" id="PTHR43782:SF3">
    <property type="entry name" value="ARGINASE"/>
    <property type="match status" value="1"/>
</dbReference>
<comment type="caution">
    <text evidence="14">The sequence shown here is derived from an EMBL/GenBank/DDBJ whole genome shotgun (WGS) entry which is preliminary data.</text>
</comment>
<evidence type="ECO:0000256" key="1">
    <source>
        <dbReference type="ARBA" id="ARBA00001936"/>
    </source>
</evidence>
<proteinExistence type="inferred from homology"/>
<dbReference type="Gene3D" id="3.40.800.10">
    <property type="entry name" value="Ureohydrolase domain"/>
    <property type="match status" value="1"/>
</dbReference>
<dbReference type="SUPFAM" id="SSF52768">
    <property type="entry name" value="Arginase/deacetylase"/>
    <property type="match status" value="1"/>
</dbReference>
<keyword evidence="7" id="KW-0479">Metal-binding</keyword>
<evidence type="ECO:0000256" key="5">
    <source>
        <dbReference type="ARBA" id="ARBA00018123"/>
    </source>
</evidence>
<dbReference type="Proteomes" id="UP000038010">
    <property type="component" value="Unassembled WGS sequence"/>
</dbReference>
<evidence type="ECO:0000256" key="13">
    <source>
        <dbReference type="SAM" id="MobiDB-lite"/>
    </source>
</evidence>
<dbReference type="RefSeq" id="XP_017994911.1">
    <property type="nucleotide sequence ID" value="XM_018143897.1"/>
</dbReference>
<dbReference type="VEuPathDB" id="FungiDB:AB675_3813"/>
<comment type="similarity">
    <text evidence="11">Belongs to the arginase family.</text>
</comment>
<dbReference type="InterPro" id="IPR014033">
    <property type="entry name" value="Arginase"/>
</dbReference>
<dbReference type="FunFam" id="3.40.800.10:FF:000012">
    <property type="entry name" value="Arginase"/>
    <property type="match status" value="1"/>
</dbReference>
<keyword evidence="15" id="KW-1185">Reference proteome</keyword>
<evidence type="ECO:0000256" key="10">
    <source>
        <dbReference type="ARBA" id="ARBA00047391"/>
    </source>
</evidence>
<evidence type="ECO:0000256" key="7">
    <source>
        <dbReference type="ARBA" id="ARBA00022723"/>
    </source>
</evidence>
<keyword evidence="8" id="KW-0378">Hydrolase</keyword>
<accession>A0A0N0NHT7</accession>
<evidence type="ECO:0000256" key="11">
    <source>
        <dbReference type="PROSITE-ProRule" id="PRU00742"/>
    </source>
</evidence>
<reference evidence="14 15" key="1">
    <citation type="submission" date="2015-06" db="EMBL/GenBank/DDBJ databases">
        <title>Draft genome of the ant-associated black yeast Phialophora attae CBS 131958.</title>
        <authorList>
            <person name="Moreno L.F."/>
            <person name="Stielow B.J."/>
            <person name="de Hoog S."/>
            <person name="Vicente V.A."/>
            <person name="Weiss V.A."/>
            <person name="de Vries M."/>
            <person name="Cruz L.M."/>
            <person name="Souza E.M."/>
        </authorList>
    </citation>
    <scope>NUCLEOTIDE SEQUENCE [LARGE SCALE GENOMIC DNA]</scope>
    <source>
        <strain evidence="14 15">CBS 131958</strain>
    </source>
</reference>
<dbReference type="EMBL" id="LFJN01000047">
    <property type="protein sequence ID" value="KPI34948.1"/>
    <property type="molecule type" value="Genomic_DNA"/>
</dbReference>
<dbReference type="PROSITE" id="PS01053">
    <property type="entry name" value="ARGINASE_1"/>
    <property type="match status" value="1"/>
</dbReference>
<organism evidence="14 15">
    <name type="scientific">Cyphellophora attinorum</name>
    <dbReference type="NCBI Taxonomy" id="1664694"/>
    <lineage>
        <taxon>Eukaryota</taxon>
        <taxon>Fungi</taxon>
        <taxon>Dikarya</taxon>
        <taxon>Ascomycota</taxon>
        <taxon>Pezizomycotina</taxon>
        <taxon>Eurotiomycetes</taxon>
        <taxon>Chaetothyriomycetidae</taxon>
        <taxon>Chaetothyriales</taxon>
        <taxon>Cyphellophoraceae</taxon>
        <taxon>Cyphellophora</taxon>
    </lineage>
</organism>
<evidence type="ECO:0000313" key="14">
    <source>
        <dbReference type="EMBL" id="KPI34948.1"/>
    </source>
</evidence>
<sequence>MSHVRWRSWLRCCRRHYVLRPHNHSWKPVCDRAASTWWRDPSLGQVQEFPQGQNRSLNGITSSEDAVSSDSDGVEQVTVDFDAVEEAKTELKNTLDEAKNAAVEVKLDISQIEGLKINNKGLVVDQHGHLLAELSQGYDLEKVRGKRINGRGEILDDEDNIIDKRDFLKLRPGARSTSDTSNWHNLDERELHSSPAQELVKSWSVNVFEQRPELLGASLDAHLGCDDLRKTVFNAVTSFDLSHVGVSEDDIITWSWVLIARTSRAALGRWLEVATSQAEERREMPDFVLLWILRASELPAEHFRALVQHLHTQLCADMENSSGQNEAPASTFTNRGANNVVLERLIGHALAVAVDRLPAIADIASVLLFQRIDMDWPGLVSDSNRVLALLAFPPSKNPLRLVHFQKSAQVRLLRKMFASVPEVTLNRRGYQALIAVQLAHAKTDEEAAWARVKALSWPPWRKDRLGMDQRLVYPGQISRAGRLLRRMNEAGYEHGVWELTARIYSGWDTDGSPTIQTRTHLRMDDPRWAQQTNENLSVDQVDQITPESGPNVEVRSPPNTIISSTESMIWTARVTATRSIREAWAAFLSYRKALKAAKEDPHPRVYEAMFAKLNADVQHPEPYLSAVPGDGPQTWPDSNNAQDLVYVEIEPPNVKKFYAEMRQDGLPVSRDLLADLVRRSSSIPQAVTYIRECLSSRTAKSHLLDGGKTFANDRNVRDIFTSPSGQRLLAAWLERCFSVVPTRCYLSATSEKPTADDLEATKWPILLLKRSAWKDSRLYNAALTGLRRRLDHHTTAKVKFNTWELLMSVWYEMRLVLKLMRTRKIYPDSITFRLVNEIYHQVFNRGPSLSSGRSSGTVDHPVSWAKSVFVQVVYGTTDSIKWIRDDQIGSRQLVDPPTPYELRLLVETLGIFQDKEGIVELLLWMSKNQEALDGVHKYFRQSERQMLIVHTVARIFVDGLMDGVKADANDQQLFHRLSQSIDLPSVEDCHAYMESRPSWSWEDAPHRGMKNPRSVSAVTKELAGKVYEQAKEGRMVVTLGGDHSIAVGTVAGTSKAIKERLGKEVAVIWVDAHADINTPETSDSGNIHGMPVAFLTGLAREDREDVFGWLNKDFGEKPALSVSKLVYIGLRDVDRGEKRILRENGIKAFSMHDVDRHGIGRVVEMALAHIGTDTPIHLSFDVDALDPQWAPSTGTPVRGGLTLREGDYIAECVHETGQLIAMDLVEVNPSLEVAGASETVRAGVSLVRCALGDTLL</sequence>
<keyword evidence="12" id="KW-0175">Coiled coil</keyword>
<dbReference type="GeneID" id="28735777"/>
<dbReference type="STRING" id="1664694.A0A0N0NHT7"/>
<gene>
    <name evidence="14" type="ORF">AB675_3813</name>
</gene>
<evidence type="ECO:0000256" key="12">
    <source>
        <dbReference type="SAM" id="Coils"/>
    </source>
</evidence>
<dbReference type="GO" id="GO:0004053">
    <property type="term" value="F:arginase activity"/>
    <property type="evidence" value="ECO:0007669"/>
    <property type="project" value="UniProtKB-EC"/>
</dbReference>
<comment type="cofactor">
    <cofactor evidence="1">
        <name>Mn(2+)</name>
        <dbReference type="ChEBI" id="CHEBI:29035"/>
    </cofactor>
</comment>
<keyword evidence="9" id="KW-0464">Manganese</keyword>
<protein>
    <recommendedName>
        <fullName evidence="5">Arginase</fullName>
        <ecNumber evidence="4">3.5.3.1</ecNumber>
    </recommendedName>
</protein>
<dbReference type="NCBIfam" id="TIGR01229">
    <property type="entry name" value="rocF_arginase"/>
    <property type="match status" value="1"/>
</dbReference>
<dbReference type="GO" id="GO:0005634">
    <property type="term" value="C:nucleus"/>
    <property type="evidence" value="ECO:0007669"/>
    <property type="project" value="TreeGrafter"/>
</dbReference>
<evidence type="ECO:0000256" key="3">
    <source>
        <dbReference type="ARBA" id="ARBA00011233"/>
    </source>
</evidence>
<evidence type="ECO:0000313" key="15">
    <source>
        <dbReference type="Proteomes" id="UP000038010"/>
    </source>
</evidence>
<name>A0A0N0NHT7_9EURO</name>
<dbReference type="GO" id="GO:0030145">
    <property type="term" value="F:manganese ion binding"/>
    <property type="evidence" value="ECO:0007669"/>
    <property type="project" value="TreeGrafter"/>
</dbReference>
<dbReference type="GO" id="GO:0006525">
    <property type="term" value="P:arginine metabolic process"/>
    <property type="evidence" value="ECO:0007669"/>
    <property type="project" value="UniProtKB-KW"/>
</dbReference>
<dbReference type="AlphaFoldDB" id="A0A0N0NHT7"/>
<dbReference type="InterPro" id="IPR006035">
    <property type="entry name" value="Ureohydrolase"/>
</dbReference>
<dbReference type="GO" id="GO:0000050">
    <property type="term" value="P:urea cycle"/>
    <property type="evidence" value="ECO:0007669"/>
    <property type="project" value="UniProtKB-UniPathway"/>
</dbReference>
<dbReference type="Pfam" id="PF12396">
    <property type="entry name" value="DUF3659"/>
    <property type="match status" value="1"/>
</dbReference>
<evidence type="ECO:0000256" key="8">
    <source>
        <dbReference type="ARBA" id="ARBA00022801"/>
    </source>
</evidence>
<keyword evidence="6" id="KW-0056">Arginine metabolism</keyword>
<comment type="catalytic activity">
    <reaction evidence="10">
        <text>L-arginine + H2O = urea + L-ornithine</text>
        <dbReference type="Rhea" id="RHEA:20569"/>
        <dbReference type="ChEBI" id="CHEBI:15377"/>
        <dbReference type="ChEBI" id="CHEBI:16199"/>
        <dbReference type="ChEBI" id="CHEBI:32682"/>
        <dbReference type="ChEBI" id="CHEBI:46911"/>
        <dbReference type="EC" id="3.5.3.1"/>
    </reaction>
</comment>
<dbReference type="OrthoDB" id="9992747at2759"/>
<evidence type="ECO:0000256" key="6">
    <source>
        <dbReference type="ARBA" id="ARBA00022503"/>
    </source>
</evidence>
<dbReference type="CDD" id="cd09989">
    <property type="entry name" value="Arginase"/>
    <property type="match status" value="1"/>
</dbReference>
<dbReference type="EC" id="3.5.3.1" evidence="4"/>
<dbReference type="UniPathway" id="UPA00158">
    <property type="reaction ID" value="UER00270"/>
</dbReference>
<evidence type="ECO:0000256" key="9">
    <source>
        <dbReference type="ARBA" id="ARBA00023211"/>
    </source>
</evidence>
<evidence type="ECO:0000256" key="2">
    <source>
        <dbReference type="ARBA" id="ARBA00005098"/>
    </source>
</evidence>
<dbReference type="InterPro" id="IPR022124">
    <property type="entry name" value="DUF3659"/>
</dbReference>
<dbReference type="InterPro" id="IPR023696">
    <property type="entry name" value="Ureohydrolase_dom_sf"/>
</dbReference>
<feature type="compositionally biased region" description="Polar residues" evidence="13">
    <location>
        <begin position="49"/>
        <end position="71"/>
    </location>
</feature>
<feature type="coiled-coil region" evidence="12">
    <location>
        <begin position="81"/>
        <end position="108"/>
    </location>
</feature>
<feature type="region of interest" description="Disordered" evidence="13">
    <location>
        <begin position="49"/>
        <end position="72"/>
    </location>
</feature>
<dbReference type="PRINTS" id="PR00116">
    <property type="entry name" value="ARGINASE"/>
</dbReference>
<comment type="subunit">
    <text evidence="3">Homotrimer.</text>
</comment>
<dbReference type="PROSITE" id="PS51409">
    <property type="entry name" value="ARGINASE_2"/>
    <property type="match status" value="1"/>
</dbReference>